<dbReference type="GO" id="GO:0008818">
    <property type="term" value="F:cobalamin 5'-phosphate synthase activity"/>
    <property type="evidence" value="ECO:0007669"/>
    <property type="project" value="UniProtKB-UniRule"/>
</dbReference>
<evidence type="ECO:0000256" key="6">
    <source>
        <dbReference type="ARBA" id="ARBA00015850"/>
    </source>
</evidence>
<evidence type="ECO:0000313" key="21">
    <source>
        <dbReference type="Proteomes" id="UP000435138"/>
    </source>
</evidence>
<gene>
    <name evidence="19" type="primary">cobS</name>
    <name evidence="20" type="ORF">GAO09_25905</name>
</gene>
<dbReference type="UniPathway" id="UPA00148">
    <property type="reaction ID" value="UER00238"/>
</dbReference>
<comment type="similarity">
    <text evidence="4 19">Belongs to the CobS family.</text>
</comment>
<evidence type="ECO:0000256" key="10">
    <source>
        <dbReference type="ARBA" id="ARBA00022692"/>
    </source>
</evidence>
<dbReference type="PANTHER" id="PTHR34148">
    <property type="entry name" value="ADENOSYLCOBINAMIDE-GDP RIBAZOLETRANSFERASE"/>
    <property type="match status" value="1"/>
</dbReference>
<sequence>MIGEFVADIARSVGFLSRLPVHARFFEGHDGSISRAVRAFPVAGVAIALPAMCVFWATLVLGAQPLLSAILALGTLTITTGALHEDGLADAADGLGGGRDKEHALIIMKDSRTGSYGVVALILSFGIRVAALAQLGTDLSPFGAALALLATAAVSRALMVWHWSMLPPARTSGVAVAVGKPEDAARTMALALATAIAFIVLLPSYHLGSMLFALAFAVLAAFAFTRVVDKKLGGHTGDTIGATQQITAMAVFTALALAT</sequence>
<evidence type="ECO:0000256" key="2">
    <source>
        <dbReference type="ARBA" id="ARBA00004651"/>
    </source>
</evidence>
<dbReference type="HAMAP" id="MF_00719">
    <property type="entry name" value="CobS"/>
    <property type="match status" value="1"/>
</dbReference>
<evidence type="ECO:0000256" key="18">
    <source>
        <dbReference type="ARBA" id="ARBA00049504"/>
    </source>
</evidence>
<dbReference type="EMBL" id="WIXI01000050">
    <property type="protein sequence ID" value="MQY49475.1"/>
    <property type="molecule type" value="Genomic_DNA"/>
</dbReference>
<comment type="caution">
    <text evidence="20">The sequence shown here is derived from an EMBL/GenBank/DDBJ whole genome shotgun (WGS) entry which is preliminary data.</text>
</comment>
<feature type="transmembrane region" description="Helical" evidence="19">
    <location>
        <begin position="39"/>
        <end position="59"/>
    </location>
</feature>
<evidence type="ECO:0000256" key="1">
    <source>
        <dbReference type="ARBA" id="ARBA00001946"/>
    </source>
</evidence>
<dbReference type="RefSeq" id="WP_153359414.1">
    <property type="nucleotide sequence ID" value="NZ_JAYKOO010000001.1"/>
</dbReference>
<evidence type="ECO:0000256" key="11">
    <source>
        <dbReference type="ARBA" id="ARBA00022842"/>
    </source>
</evidence>
<dbReference type="InterPro" id="IPR003805">
    <property type="entry name" value="CobS"/>
</dbReference>
<evidence type="ECO:0000256" key="13">
    <source>
        <dbReference type="ARBA" id="ARBA00023136"/>
    </source>
</evidence>
<dbReference type="PANTHER" id="PTHR34148:SF1">
    <property type="entry name" value="ADENOSYLCOBINAMIDE-GDP RIBAZOLETRANSFERASE"/>
    <property type="match status" value="1"/>
</dbReference>
<comment type="catalytic activity">
    <reaction evidence="18 19">
        <text>alpha-ribazole 5'-phosphate + adenosylcob(III)inamide-GDP = adenosylcob(III)alamin 5'-phosphate + GMP + H(+)</text>
        <dbReference type="Rhea" id="RHEA:23560"/>
        <dbReference type="ChEBI" id="CHEBI:15378"/>
        <dbReference type="ChEBI" id="CHEBI:57918"/>
        <dbReference type="ChEBI" id="CHEBI:58115"/>
        <dbReference type="ChEBI" id="CHEBI:60487"/>
        <dbReference type="ChEBI" id="CHEBI:60493"/>
        <dbReference type="EC" id="2.7.8.26"/>
    </reaction>
</comment>
<feature type="transmembrane region" description="Helical" evidence="19">
    <location>
        <begin position="142"/>
        <end position="163"/>
    </location>
</feature>
<protein>
    <recommendedName>
        <fullName evidence="6 19">Adenosylcobinamide-GDP ribazoletransferase</fullName>
        <ecNumber evidence="5 19">2.7.8.26</ecNumber>
    </recommendedName>
    <alternativeName>
        <fullName evidence="16 19">Cobalamin synthase</fullName>
    </alternativeName>
    <alternativeName>
        <fullName evidence="15 19">Cobalamin-5'-phosphate synthase</fullName>
    </alternativeName>
</protein>
<evidence type="ECO:0000256" key="14">
    <source>
        <dbReference type="ARBA" id="ARBA00025228"/>
    </source>
</evidence>
<keyword evidence="9 19" id="KW-0808">Transferase</keyword>
<feature type="transmembrane region" description="Helical" evidence="19">
    <location>
        <begin position="208"/>
        <end position="228"/>
    </location>
</feature>
<evidence type="ECO:0000256" key="9">
    <source>
        <dbReference type="ARBA" id="ARBA00022679"/>
    </source>
</evidence>
<proteinExistence type="inferred from homology"/>
<dbReference type="AlphaFoldDB" id="A0A6A8ADT5"/>
<comment type="subcellular location">
    <subcellularLocation>
        <location evidence="2 19">Cell membrane</location>
        <topology evidence="2 19">Multi-pass membrane protein</topology>
    </subcellularLocation>
</comment>
<comment type="function">
    <text evidence="14 19">Joins adenosylcobinamide-GDP and alpha-ribazole to generate adenosylcobalamin (Ado-cobalamin). Also synthesizes adenosylcobalamin 5'-phosphate from adenosylcobinamide-GDP and alpha-ribazole 5'-phosphate.</text>
</comment>
<evidence type="ECO:0000256" key="12">
    <source>
        <dbReference type="ARBA" id="ARBA00022989"/>
    </source>
</evidence>
<dbReference type="Proteomes" id="UP000435138">
    <property type="component" value="Unassembled WGS sequence"/>
</dbReference>
<organism evidence="20 21">
    <name type="scientific">Endobacterium cereale</name>
    <dbReference type="NCBI Taxonomy" id="2663029"/>
    <lineage>
        <taxon>Bacteria</taxon>
        <taxon>Pseudomonadati</taxon>
        <taxon>Pseudomonadota</taxon>
        <taxon>Alphaproteobacteria</taxon>
        <taxon>Hyphomicrobiales</taxon>
        <taxon>Rhizobiaceae</taxon>
        <taxon>Endobacterium</taxon>
    </lineage>
</organism>
<keyword evidence="12 19" id="KW-1133">Transmembrane helix</keyword>
<evidence type="ECO:0000256" key="7">
    <source>
        <dbReference type="ARBA" id="ARBA00022475"/>
    </source>
</evidence>
<comment type="pathway">
    <text evidence="3 19">Cofactor biosynthesis; adenosylcobalamin biosynthesis; adenosylcobalamin from cob(II)yrinate a,c-diamide: step 7/7.</text>
</comment>
<evidence type="ECO:0000256" key="4">
    <source>
        <dbReference type="ARBA" id="ARBA00010561"/>
    </source>
</evidence>
<keyword evidence="8 19" id="KW-0169">Cobalamin biosynthesis</keyword>
<keyword evidence="10 19" id="KW-0812">Transmembrane</keyword>
<keyword evidence="13 19" id="KW-0472">Membrane</keyword>
<evidence type="ECO:0000256" key="16">
    <source>
        <dbReference type="ARBA" id="ARBA00032853"/>
    </source>
</evidence>
<comment type="catalytic activity">
    <reaction evidence="17 19">
        <text>alpha-ribazole + adenosylcob(III)inamide-GDP = adenosylcob(III)alamin + GMP + H(+)</text>
        <dbReference type="Rhea" id="RHEA:16049"/>
        <dbReference type="ChEBI" id="CHEBI:10329"/>
        <dbReference type="ChEBI" id="CHEBI:15378"/>
        <dbReference type="ChEBI" id="CHEBI:18408"/>
        <dbReference type="ChEBI" id="CHEBI:58115"/>
        <dbReference type="ChEBI" id="CHEBI:60487"/>
        <dbReference type="EC" id="2.7.8.26"/>
    </reaction>
</comment>
<feature type="transmembrane region" description="Helical" evidence="19">
    <location>
        <begin position="65"/>
        <end position="83"/>
    </location>
</feature>
<evidence type="ECO:0000256" key="3">
    <source>
        <dbReference type="ARBA" id="ARBA00004663"/>
    </source>
</evidence>
<dbReference type="GO" id="GO:0009236">
    <property type="term" value="P:cobalamin biosynthetic process"/>
    <property type="evidence" value="ECO:0007669"/>
    <property type="project" value="UniProtKB-UniRule"/>
</dbReference>
<dbReference type="GO" id="GO:0051073">
    <property type="term" value="F:adenosylcobinamide-GDP ribazoletransferase activity"/>
    <property type="evidence" value="ECO:0007669"/>
    <property type="project" value="UniProtKB-UniRule"/>
</dbReference>
<evidence type="ECO:0000256" key="5">
    <source>
        <dbReference type="ARBA" id="ARBA00013200"/>
    </source>
</evidence>
<name>A0A6A8ADT5_9HYPH</name>
<feature type="transmembrane region" description="Helical" evidence="19">
    <location>
        <begin position="240"/>
        <end position="258"/>
    </location>
</feature>
<dbReference type="NCBIfam" id="TIGR00317">
    <property type="entry name" value="cobS"/>
    <property type="match status" value="1"/>
</dbReference>
<comment type="cofactor">
    <cofactor evidence="1 19">
        <name>Mg(2+)</name>
        <dbReference type="ChEBI" id="CHEBI:18420"/>
    </cofactor>
</comment>
<dbReference type="EC" id="2.7.8.26" evidence="5 19"/>
<evidence type="ECO:0000256" key="17">
    <source>
        <dbReference type="ARBA" id="ARBA00048623"/>
    </source>
</evidence>
<dbReference type="NCBIfam" id="NF001276">
    <property type="entry name" value="PRK00235.1-2"/>
    <property type="match status" value="1"/>
</dbReference>
<keyword evidence="11 19" id="KW-0460">Magnesium</keyword>
<evidence type="ECO:0000256" key="19">
    <source>
        <dbReference type="HAMAP-Rule" id="MF_00719"/>
    </source>
</evidence>
<feature type="transmembrane region" description="Helical" evidence="19">
    <location>
        <begin position="184"/>
        <end position="202"/>
    </location>
</feature>
<evidence type="ECO:0000313" key="20">
    <source>
        <dbReference type="EMBL" id="MQY49475.1"/>
    </source>
</evidence>
<keyword evidence="21" id="KW-1185">Reference proteome</keyword>
<keyword evidence="7 19" id="KW-1003">Cell membrane</keyword>
<dbReference type="Pfam" id="PF02654">
    <property type="entry name" value="CobS"/>
    <property type="match status" value="1"/>
</dbReference>
<dbReference type="GO" id="GO:0005886">
    <property type="term" value="C:plasma membrane"/>
    <property type="evidence" value="ECO:0007669"/>
    <property type="project" value="UniProtKB-SubCell"/>
</dbReference>
<evidence type="ECO:0000256" key="8">
    <source>
        <dbReference type="ARBA" id="ARBA00022573"/>
    </source>
</evidence>
<reference evidence="20 21" key="1">
    <citation type="submission" date="2019-11" db="EMBL/GenBank/DDBJ databases">
        <title>Genome analysis of Rhizobacterium cereale a novel genus and species isolated from maize roots in North Spain.</title>
        <authorList>
            <person name="Menendez E."/>
            <person name="Flores-Felix J.D."/>
            <person name="Ramirez-Bahena M.-H."/>
            <person name="Igual J.M."/>
            <person name="Garcia-Fraile P."/>
            <person name="Peix A."/>
            <person name="Velazquez E."/>
        </authorList>
    </citation>
    <scope>NUCLEOTIDE SEQUENCE [LARGE SCALE GENOMIC DNA]</scope>
    <source>
        <strain evidence="20 21">RZME27</strain>
    </source>
</reference>
<evidence type="ECO:0000256" key="15">
    <source>
        <dbReference type="ARBA" id="ARBA00032605"/>
    </source>
</evidence>
<accession>A0A6A8ADT5</accession>
<feature type="transmembrane region" description="Helical" evidence="19">
    <location>
        <begin position="116"/>
        <end position="136"/>
    </location>
</feature>